<evidence type="ECO:0000313" key="2">
    <source>
        <dbReference type="EMBL" id="MBD0416539.1"/>
    </source>
</evidence>
<dbReference type="RefSeq" id="WP_188165983.1">
    <property type="nucleotide sequence ID" value="NZ_JACVVX010000006.1"/>
</dbReference>
<accession>A0A8J6PK56</accession>
<comment type="caution">
    <text evidence="2">The sequence shown here is derived from an EMBL/GenBank/DDBJ whole genome shotgun (WGS) entry which is preliminary data.</text>
</comment>
<feature type="domain" description="YjiS-like" evidence="1">
    <location>
        <begin position="3"/>
        <end position="38"/>
    </location>
</feature>
<sequence length="46" mass="5452">MNLIRTIRNWRSYRQTVDELGRLSNRQLADVGVRRDEIPSLARRGL</sequence>
<keyword evidence="3" id="KW-1185">Reference proteome</keyword>
<reference evidence="2" key="1">
    <citation type="submission" date="2020-09" db="EMBL/GenBank/DDBJ databases">
        <title>Genome seq and assembly of Tianweitania sp.</title>
        <authorList>
            <person name="Chhetri G."/>
        </authorList>
    </citation>
    <scope>NUCLEOTIDE SEQUENCE</scope>
    <source>
        <strain evidence="2">Rool2</strain>
    </source>
</reference>
<dbReference type="Proteomes" id="UP000643405">
    <property type="component" value="Unassembled WGS sequence"/>
</dbReference>
<dbReference type="EMBL" id="JACVVX010000006">
    <property type="protein sequence ID" value="MBD0416539.1"/>
    <property type="molecule type" value="Genomic_DNA"/>
</dbReference>
<dbReference type="Pfam" id="PF06568">
    <property type="entry name" value="YjiS-like"/>
    <property type="match status" value="1"/>
</dbReference>
<protein>
    <submittedName>
        <fullName evidence="2">DUF1127 domain-containing protein</fullName>
    </submittedName>
</protein>
<evidence type="ECO:0000259" key="1">
    <source>
        <dbReference type="Pfam" id="PF06568"/>
    </source>
</evidence>
<organism evidence="2 3">
    <name type="scientific">Oryzicola mucosus</name>
    <dbReference type="NCBI Taxonomy" id="2767425"/>
    <lineage>
        <taxon>Bacteria</taxon>
        <taxon>Pseudomonadati</taxon>
        <taxon>Pseudomonadota</taxon>
        <taxon>Alphaproteobacteria</taxon>
        <taxon>Hyphomicrobiales</taxon>
        <taxon>Phyllobacteriaceae</taxon>
        <taxon>Oryzicola</taxon>
    </lineage>
</organism>
<proteinExistence type="predicted"/>
<evidence type="ECO:0000313" key="3">
    <source>
        <dbReference type="Proteomes" id="UP000643405"/>
    </source>
</evidence>
<gene>
    <name evidence="2" type="ORF">ICI42_17940</name>
</gene>
<dbReference type="AlphaFoldDB" id="A0A8J6PK56"/>
<dbReference type="InterPro" id="IPR009506">
    <property type="entry name" value="YjiS-like"/>
</dbReference>
<name>A0A8J6PK56_9HYPH</name>